<dbReference type="Gene3D" id="3.80.10.10">
    <property type="entry name" value="Ribonuclease Inhibitor"/>
    <property type="match status" value="1"/>
</dbReference>
<dbReference type="AlphaFoldDB" id="A0AAD8SX60"/>
<dbReference type="InterPro" id="IPR053781">
    <property type="entry name" value="F-box_AtFBL13-like"/>
</dbReference>
<reference evidence="2" key="1">
    <citation type="submission" date="2023-07" db="EMBL/GenBank/DDBJ databases">
        <title>A chromosome-level genome assembly of Lolium multiflorum.</title>
        <authorList>
            <person name="Chen Y."/>
            <person name="Copetti D."/>
            <person name="Kolliker R."/>
            <person name="Studer B."/>
        </authorList>
    </citation>
    <scope>NUCLEOTIDE SEQUENCE</scope>
    <source>
        <strain evidence="2">02402/16</strain>
        <tissue evidence="2">Leaf</tissue>
    </source>
</reference>
<evidence type="ECO:0008006" key="4">
    <source>
        <dbReference type="Google" id="ProtNLM"/>
    </source>
</evidence>
<gene>
    <name evidence="2" type="ORF">QYE76_053871</name>
</gene>
<dbReference type="PANTHER" id="PTHR34223">
    <property type="entry name" value="OS11G0201299 PROTEIN"/>
    <property type="match status" value="1"/>
</dbReference>
<comment type="caution">
    <text evidence="2">The sequence shown here is derived from an EMBL/GenBank/DDBJ whole genome shotgun (WGS) entry which is preliminary data.</text>
</comment>
<name>A0AAD8SX60_LOLMU</name>
<keyword evidence="3" id="KW-1185">Reference proteome</keyword>
<evidence type="ECO:0000313" key="2">
    <source>
        <dbReference type="EMBL" id="KAK1665712.1"/>
    </source>
</evidence>
<dbReference type="PANTHER" id="PTHR34223:SF35">
    <property type="entry name" value="F-BOX DOMAIN-CONTAINING PROTEIN"/>
    <property type="match status" value="1"/>
</dbReference>
<dbReference type="SUPFAM" id="SSF81383">
    <property type="entry name" value="F-box domain"/>
    <property type="match status" value="1"/>
</dbReference>
<dbReference type="CDD" id="cd22160">
    <property type="entry name" value="F-box_AtFBL13-like"/>
    <property type="match status" value="1"/>
</dbReference>
<evidence type="ECO:0000256" key="1">
    <source>
        <dbReference type="SAM" id="MobiDB-lite"/>
    </source>
</evidence>
<organism evidence="2 3">
    <name type="scientific">Lolium multiflorum</name>
    <name type="common">Italian ryegrass</name>
    <name type="synonym">Lolium perenne subsp. multiflorum</name>
    <dbReference type="NCBI Taxonomy" id="4521"/>
    <lineage>
        <taxon>Eukaryota</taxon>
        <taxon>Viridiplantae</taxon>
        <taxon>Streptophyta</taxon>
        <taxon>Embryophyta</taxon>
        <taxon>Tracheophyta</taxon>
        <taxon>Spermatophyta</taxon>
        <taxon>Magnoliopsida</taxon>
        <taxon>Liliopsida</taxon>
        <taxon>Poales</taxon>
        <taxon>Poaceae</taxon>
        <taxon>BOP clade</taxon>
        <taxon>Pooideae</taxon>
        <taxon>Poodae</taxon>
        <taxon>Poeae</taxon>
        <taxon>Poeae Chloroplast Group 2 (Poeae type)</taxon>
        <taxon>Loliodinae</taxon>
        <taxon>Loliinae</taxon>
        <taxon>Lolium</taxon>
    </lineage>
</organism>
<protein>
    <recommendedName>
        <fullName evidence="4">F-box domain-containing protein</fullName>
    </recommendedName>
</protein>
<evidence type="ECO:0000313" key="3">
    <source>
        <dbReference type="Proteomes" id="UP001231189"/>
    </source>
</evidence>
<dbReference type="InterPro" id="IPR032675">
    <property type="entry name" value="LRR_dom_sf"/>
</dbReference>
<feature type="compositionally biased region" description="Basic residues" evidence="1">
    <location>
        <begin position="482"/>
        <end position="493"/>
    </location>
</feature>
<feature type="region of interest" description="Disordered" evidence="1">
    <location>
        <begin position="466"/>
        <end position="493"/>
    </location>
</feature>
<dbReference type="SUPFAM" id="SSF52047">
    <property type="entry name" value="RNI-like"/>
    <property type="match status" value="1"/>
</dbReference>
<proteinExistence type="predicted"/>
<dbReference type="InterPro" id="IPR053197">
    <property type="entry name" value="F-box_SCFL_complex_component"/>
</dbReference>
<dbReference type="Proteomes" id="UP001231189">
    <property type="component" value="Unassembled WGS sequence"/>
</dbReference>
<sequence length="493" mass="56363">METVPAAGRDRLSHLPDCLLHIVLSSLRSRQAVQTCLLSRRWRHLWRLVPCLDVDQRDFLLSVDRDREPDFPGRGASDAELHVYSNARKEKLDGEMKRRRSFEDFADSVLPLNGTWPLDAYRLHVSERDLREASRRWIRRGLARRPVELSVAYGYDVTHHDYPWHSFDFISAGGGALHLTSRLRKLHLYGLTLSGKFAEELGSECPVLEDLKLVNCEHDHPIASLTLKMLHIEGRYDSNRYTSFGLLDPLAVPALVSLNLHMVCLPNSEDEFQSLAVASITYPCYYANNRFLKSLRKASVLELRSFTTTGLLEDEPQEFRQFHNLRTLILIECDIGDGCQVLRYVLENVPNLKRLVLKDCKTSGRYRGESATSFSAGTAFHGCDKLKYIQIKYKGDDVPHVLVAALTQIAKDVICRTKRSSVGWLDWMRRVVPCSHIVSLCERYNAASVVLESDNSLSDEEHQSYVCKNRARKKHDRDGAIKARRRAAHPARR</sequence>
<accession>A0AAD8SX60</accession>
<dbReference type="InterPro" id="IPR036047">
    <property type="entry name" value="F-box-like_dom_sf"/>
</dbReference>
<dbReference type="EMBL" id="JAUUTY010000003">
    <property type="protein sequence ID" value="KAK1665712.1"/>
    <property type="molecule type" value="Genomic_DNA"/>
</dbReference>